<gene>
    <name evidence="2" type="ORF">LCGC14_0735410</name>
</gene>
<organism evidence="2">
    <name type="scientific">marine sediment metagenome</name>
    <dbReference type="NCBI Taxonomy" id="412755"/>
    <lineage>
        <taxon>unclassified sequences</taxon>
        <taxon>metagenomes</taxon>
        <taxon>ecological metagenomes</taxon>
    </lineage>
</organism>
<name>A0A0F9QCH7_9ZZZZ</name>
<dbReference type="InterPro" id="IPR006186">
    <property type="entry name" value="Ser/Thr-sp_prot-phosphatase"/>
</dbReference>
<dbReference type="InterPro" id="IPR050341">
    <property type="entry name" value="PP1_catalytic_subunit"/>
</dbReference>
<dbReference type="PRINTS" id="PR00114">
    <property type="entry name" value="STPHPHTASE"/>
</dbReference>
<reference evidence="2" key="1">
    <citation type="journal article" date="2015" name="Nature">
        <title>Complex archaea that bridge the gap between prokaryotes and eukaryotes.</title>
        <authorList>
            <person name="Spang A."/>
            <person name="Saw J.H."/>
            <person name="Jorgensen S.L."/>
            <person name="Zaremba-Niedzwiedzka K."/>
            <person name="Martijn J."/>
            <person name="Lind A.E."/>
            <person name="van Eijk R."/>
            <person name="Schleper C."/>
            <person name="Guy L."/>
            <person name="Ettema T.J."/>
        </authorList>
    </citation>
    <scope>NUCLEOTIDE SEQUENCE</scope>
</reference>
<proteinExistence type="predicted"/>
<dbReference type="CDD" id="cd00144">
    <property type="entry name" value="MPP_PPP_family"/>
    <property type="match status" value="1"/>
</dbReference>
<dbReference type="PROSITE" id="PS00125">
    <property type="entry name" value="SER_THR_PHOSPHATASE"/>
    <property type="match status" value="1"/>
</dbReference>
<feature type="domain" description="Serine/threonine specific protein phosphatases" evidence="1">
    <location>
        <begin position="116"/>
        <end position="121"/>
    </location>
</feature>
<accession>A0A0F9QCH7</accession>
<dbReference type="PANTHER" id="PTHR11668:SF496">
    <property type="entry name" value="SERINE_THREONINE-PROTEIN PHOSPHATASE"/>
    <property type="match status" value="1"/>
</dbReference>
<dbReference type="GO" id="GO:0004722">
    <property type="term" value="F:protein serine/threonine phosphatase activity"/>
    <property type="evidence" value="ECO:0007669"/>
    <property type="project" value="TreeGrafter"/>
</dbReference>
<dbReference type="SMART" id="SM00156">
    <property type="entry name" value="PP2Ac"/>
    <property type="match status" value="1"/>
</dbReference>
<dbReference type="AlphaFoldDB" id="A0A0F9QCH7"/>
<dbReference type="GO" id="GO:0005737">
    <property type="term" value="C:cytoplasm"/>
    <property type="evidence" value="ECO:0007669"/>
    <property type="project" value="TreeGrafter"/>
</dbReference>
<evidence type="ECO:0000259" key="1">
    <source>
        <dbReference type="PROSITE" id="PS00125"/>
    </source>
</evidence>
<dbReference type="InterPro" id="IPR029052">
    <property type="entry name" value="Metallo-depent_PP-like"/>
</dbReference>
<dbReference type="EMBL" id="LAZR01001716">
    <property type="protein sequence ID" value="KKN40229.1"/>
    <property type="molecule type" value="Genomic_DNA"/>
</dbReference>
<protein>
    <recommendedName>
        <fullName evidence="1">Serine/threonine specific protein phosphatases domain-containing protein</fullName>
    </recommendedName>
</protein>
<dbReference type="Pfam" id="PF00149">
    <property type="entry name" value="Metallophos"/>
    <property type="match status" value="1"/>
</dbReference>
<dbReference type="Gene3D" id="3.60.21.10">
    <property type="match status" value="1"/>
</dbReference>
<dbReference type="SUPFAM" id="SSF56300">
    <property type="entry name" value="Metallo-dependent phosphatases"/>
    <property type="match status" value="1"/>
</dbReference>
<comment type="caution">
    <text evidence="2">The sequence shown here is derived from an EMBL/GenBank/DDBJ whole genome shotgun (WGS) entry which is preliminary data.</text>
</comment>
<dbReference type="InterPro" id="IPR004843">
    <property type="entry name" value="Calcineurin-like_PHP"/>
</dbReference>
<evidence type="ECO:0000313" key="2">
    <source>
        <dbReference type="EMBL" id="KKN40229.1"/>
    </source>
</evidence>
<sequence length="296" mass="34481">MNDETYMRELITNPEKITSLNFANISLILRKLNKILENENLKLEFKTSNPDDEIFIIGDIHGNLHSLKKLHAMIIESNPKYVLFLGDLVDRGPYQLECLIYVCCLKLLEPERYFILKGNHETLEMNETYGFSQEFLQKFKDADKFKEILSIYDVLPICATINDQILCLHGGIPTHINALKDMKNVPTTKINTKIRILIYQIMWNDPKEKLEGFKESFRGPDIFFFGNDVFHKFMEANNLNFLIRAHECFPEGYKWFFNDHLLSIFSSDNYRGSGYPNPGSYAIVKNNVVIPKKFTT</sequence>
<dbReference type="PANTHER" id="PTHR11668">
    <property type="entry name" value="SERINE/THREONINE PROTEIN PHOSPHATASE"/>
    <property type="match status" value="1"/>
</dbReference>